<evidence type="ECO:0000259" key="1">
    <source>
        <dbReference type="Pfam" id="PF12937"/>
    </source>
</evidence>
<dbReference type="AlphaFoldDB" id="A0A4Y7SG19"/>
<dbReference type="InterPro" id="IPR001810">
    <property type="entry name" value="F-box_dom"/>
</dbReference>
<sequence>MHPEDNSRRAILPEIMGEIFTWVIPLTPLDEGDRGQLVCLTLVCKAWRRIALHTHQLWGHVQVPIGGSFDYDKVIAWLSKAGATPKVASLIGYNRYNFQDPCPCGHLGAEPEWCHFENAALGKFFSSCPALDHLELPTSPSSCFELLTRKIHTPGDNSNSQPWNSIRSLTLSFGRGYYVEPTVKASLRDPAFDTRKTENITNFLSLGCCSFGSSLATVHKGGVPWD</sequence>
<dbReference type="OrthoDB" id="3253362at2759"/>
<gene>
    <name evidence="2" type="ORF">FA13DRAFT_203609</name>
</gene>
<protein>
    <recommendedName>
        <fullName evidence="1">F-box domain-containing protein</fullName>
    </recommendedName>
</protein>
<proteinExistence type="predicted"/>
<accession>A0A4Y7SG19</accession>
<evidence type="ECO:0000313" key="3">
    <source>
        <dbReference type="Proteomes" id="UP000298030"/>
    </source>
</evidence>
<dbReference type="EMBL" id="QPFP01000134">
    <property type="protein sequence ID" value="TEB20663.1"/>
    <property type="molecule type" value="Genomic_DNA"/>
</dbReference>
<dbReference type="Proteomes" id="UP000298030">
    <property type="component" value="Unassembled WGS sequence"/>
</dbReference>
<dbReference type="STRING" id="71717.A0A4Y7SG19"/>
<organism evidence="2 3">
    <name type="scientific">Coprinellus micaceus</name>
    <name type="common">Glistening ink-cap mushroom</name>
    <name type="synonym">Coprinus micaceus</name>
    <dbReference type="NCBI Taxonomy" id="71717"/>
    <lineage>
        <taxon>Eukaryota</taxon>
        <taxon>Fungi</taxon>
        <taxon>Dikarya</taxon>
        <taxon>Basidiomycota</taxon>
        <taxon>Agaricomycotina</taxon>
        <taxon>Agaricomycetes</taxon>
        <taxon>Agaricomycetidae</taxon>
        <taxon>Agaricales</taxon>
        <taxon>Agaricineae</taxon>
        <taxon>Psathyrellaceae</taxon>
        <taxon>Coprinellus</taxon>
    </lineage>
</organism>
<dbReference type="Pfam" id="PF12937">
    <property type="entry name" value="F-box-like"/>
    <property type="match status" value="1"/>
</dbReference>
<comment type="caution">
    <text evidence="2">The sequence shown here is derived from an EMBL/GenBank/DDBJ whole genome shotgun (WGS) entry which is preliminary data.</text>
</comment>
<dbReference type="Gene3D" id="1.20.1280.50">
    <property type="match status" value="1"/>
</dbReference>
<feature type="domain" description="F-box" evidence="1">
    <location>
        <begin position="14"/>
        <end position="60"/>
    </location>
</feature>
<name>A0A4Y7SG19_COPMI</name>
<keyword evidence="3" id="KW-1185">Reference proteome</keyword>
<evidence type="ECO:0000313" key="2">
    <source>
        <dbReference type="EMBL" id="TEB20663.1"/>
    </source>
</evidence>
<reference evidence="2 3" key="1">
    <citation type="journal article" date="2019" name="Nat. Ecol. Evol.">
        <title>Megaphylogeny resolves global patterns of mushroom evolution.</title>
        <authorList>
            <person name="Varga T."/>
            <person name="Krizsan K."/>
            <person name="Foldi C."/>
            <person name="Dima B."/>
            <person name="Sanchez-Garcia M."/>
            <person name="Sanchez-Ramirez S."/>
            <person name="Szollosi G.J."/>
            <person name="Szarkandi J.G."/>
            <person name="Papp V."/>
            <person name="Albert L."/>
            <person name="Andreopoulos W."/>
            <person name="Angelini C."/>
            <person name="Antonin V."/>
            <person name="Barry K.W."/>
            <person name="Bougher N.L."/>
            <person name="Buchanan P."/>
            <person name="Buyck B."/>
            <person name="Bense V."/>
            <person name="Catcheside P."/>
            <person name="Chovatia M."/>
            <person name="Cooper J."/>
            <person name="Damon W."/>
            <person name="Desjardin D."/>
            <person name="Finy P."/>
            <person name="Geml J."/>
            <person name="Haridas S."/>
            <person name="Hughes K."/>
            <person name="Justo A."/>
            <person name="Karasinski D."/>
            <person name="Kautmanova I."/>
            <person name="Kiss B."/>
            <person name="Kocsube S."/>
            <person name="Kotiranta H."/>
            <person name="LaButti K.M."/>
            <person name="Lechner B.E."/>
            <person name="Liimatainen K."/>
            <person name="Lipzen A."/>
            <person name="Lukacs Z."/>
            <person name="Mihaltcheva S."/>
            <person name="Morgado L.N."/>
            <person name="Niskanen T."/>
            <person name="Noordeloos M.E."/>
            <person name="Ohm R.A."/>
            <person name="Ortiz-Santana B."/>
            <person name="Ovrebo C."/>
            <person name="Racz N."/>
            <person name="Riley R."/>
            <person name="Savchenko A."/>
            <person name="Shiryaev A."/>
            <person name="Soop K."/>
            <person name="Spirin V."/>
            <person name="Szebenyi C."/>
            <person name="Tomsovsky M."/>
            <person name="Tulloss R.E."/>
            <person name="Uehling J."/>
            <person name="Grigoriev I.V."/>
            <person name="Vagvolgyi C."/>
            <person name="Papp T."/>
            <person name="Martin F.M."/>
            <person name="Miettinen O."/>
            <person name="Hibbett D.S."/>
            <person name="Nagy L.G."/>
        </authorList>
    </citation>
    <scope>NUCLEOTIDE SEQUENCE [LARGE SCALE GENOMIC DNA]</scope>
    <source>
        <strain evidence="2 3">FP101781</strain>
    </source>
</reference>